<keyword evidence="3" id="KW-0808">Transferase</keyword>
<dbReference type="PROSITE" id="PS52029">
    <property type="entry name" value="LD_TPASE"/>
    <property type="match status" value="1"/>
</dbReference>
<keyword evidence="6 7" id="KW-0961">Cell wall biogenesis/degradation</keyword>
<dbReference type="GO" id="GO:0016740">
    <property type="term" value="F:transferase activity"/>
    <property type="evidence" value="ECO:0007669"/>
    <property type="project" value="UniProtKB-KW"/>
</dbReference>
<keyword evidence="5 7" id="KW-0573">Peptidoglycan synthesis</keyword>
<keyword evidence="4 7" id="KW-0133">Cell shape</keyword>
<evidence type="ECO:0000313" key="12">
    <source>
        <dbReference type="Proteomes" id="UP001151081"/>
    </source>
</evidence>
<gene>
    <name evidence="11" type="ORF">KEG57_44405</name>
</gene>
<evidence type="ECO:0000313" key="11">
    <source>
        <dbReference type="EMBL" id="MDC3987591.1"/>
    </source>
</evidence>
<dbReference type="InterPro" id="IPR050979">
    <property type="entry name" value="LD-transpeptidase"/>
</dbReference>
<feature type="domain" description="L,D-TPase catalytic" evidence="10">
    <location>
        <begin position="396"/>
        <end position="540"/>
    </location>
</feature>
<dbReference type="PANTHER" id="PTHR30582:SF2">
    <property type="entry name" value="L,D-TRANSPEPTIDASE YCIB-RELATED"/>
    <property type="match status" value="1"/>
</dbReference>
<dbReference type="GO" id="GO:0071555">
    <property type="term" value="P:cell wall organization"/>
    <property type="evidence" value="ECO:0007669"/>
    <property type="project" value="UniProtKB-UniRule"/>
</dbReference>
<dbReference type="Proteomes" id="UP001151081">
    <property type="component" value="Unassembled WGS sequence"/>
</dbReference>
<feature type="chain" id="PRO_5040734089" evidence="9">
    <location>
        <begin position="36"/>
        <end position="541"/>
    </location>
</feature>
<dbReference type="RefSeq" id="WP_272459637.1">
    <property type="nucleotide sequence ID" value="NZ_JAGTJJ010000055.1"/>
</dbReference>
<name>A0A9X4AX79_9BACT</name>
<feature type="active site" description="Nucleophile" evidence="7">
    <location>
        <position position="499"/>
    </location>
</feature>
<dbReference type="EMBL" id="JAGTJJ010000055">
    <property type="protein sequence ID" value="MDC3987591.1"/>
    <property type="molecule type" value="Genomic_DNA"/>
</dbReference>
<evidence type="ECO:0000256" key="4">
    <source>
        <dbReference type="ARBA" id="ARBA00022960"/>
    </source>
</evidence>
<dbReference type="CDD" id="cd16913">
    <property type="entry name" value="YkuD_like"/>
    <property type="match status" value="1"/>
</dbReference>
<organism evidence="11 12">
    <name type="scientific">Polyangium jinanense</name>
    <dbReference type="NCBI Taxonomy" id="2829994"/>
    <lineage>
        <taxon>Bacteria</taxon>
        <taxon>Pseudomonadati</taxon>
        <taxon>Myxococcota</taxon>
        <taxon>Polyangia</taxon>
        <taxon>Polyangiales</taxon>
        <taxon>Polyangiaceae</taxon>
        <taxon>Polyangium</taxon>
    </lineage>
</organism>
<dbReference type="Pfam" id="PF03734">
    <property type="entry name" value="YkuD"/>
    <property type="match status" value="1"/>
</dbReference>
<evidence type="ECO:0000256" key="6">
    <source>
        <dbReference type="ARBA" id="ARBA00023316"/>
    </source>
</evidence>
<dbReference type="GO" id="GO:0018104">
    <property type="term" value="P:peptidoglycan-protein cross-linking"/>
    <property type="evidence" value="ECO:0007669"/>
    <property type="project" value="TreeGrafter"/>
</dbReference>
<evidence type="ECO:0000256" key="5">
    <source>
        <dbReference type="ARBA" id="ARBA00022984"/>
    </source>
</evidence>
<dbReference type="GO" id="GO:0005576">
    <property type="term" value="C:extracellular region"/>
    <property type="evidence" value="ECO:0007669"/>
    <property type="project" value="TreeGrafter"/>
</dbReference>
<dbReference type="Gene3D" id="2.40.440.10">
    <property type="entry name" value="L,D-transpeptidase catalytic domain-like"/>
    <property type="match status" value="1"/>
</dbReference>
<feature type="active site" description="Proton donor/acceptor" evidence="7">
    <location>
        <position position="483"/>
    </location>
</feature>
<comment type="similarity">
    <text evidence="2">Belongs to the YkuD family.</text>
</comment>
<proteinExistence type="inferred from homology"/>
<evidence type="ECO:0000256" key="3">
    <source>
        <dbReference type="ARBA" id="ARBA00022679"/>
    </source>
</evidence>
<evidence type="ECO:0000259" key="10">
    <source>
        <dbReference type="PROSITE" id="PS52029"/>
    </source>
</evidence>
<evidence type="ECO:0000256" key="9">
    <source>
        <dbReference type="SAM" id="SignalP"/>
    </source>
</evidence>
<dbReference type="SUPFAM" id="SSF141523">
    <property type="entry name" value="L,D-transpeptidase catalytic domain-like"/>
    <property type="match status" value="1"/>
</dbReference>
<comment type="caution">
    <text evidence="11">The sequence shown here is derived from an EMBL/GenBank/DDBJ whole genome shotgun (WGS) entry which is preliminary data.</text>
</comment>
<keyword evidence="12" id="KW-1185">Reference proteome</keyword>
<sequence>MPRAPAPRPSAFVPGASCASLAVLALATLTGCTSAKTEATPSPSPAAELMPPAPPAAAPPAASAAAAAAPAEAPAPASAPVPAKPRIWSKGRFAWIHPQPGASHAWIGYLALGSSAPLKGSSVEAARIPGYAGCDAWYAVEPRGYVCAGATATVDEKDPAIVILRRDAADVSSPWPYQYGESIGAPRYDHIPTRAEQREAEWDLVKHEANVEKARAAAGDTAAIAAIDKSLVGVDLAPSGEGPPELLPFGPLVRENRKFVQLGSTIAFVRAFESGGRTFVLTADQAIIPKDRIKPYPRSTFHGISLGDDVKLPLAFFRQKPRPKWKRGEDGKLAKTDETFPRLGWVGLTGARVEQDGKAFVETKESGIYVLAEDAQIVEAVTEAPWLADKDPNKSKWVDVRVLNGTLVAYEGLRPVYATMISPGRGGVPYPGIEPLKTASTPVGLFRVDGKFRTATMVSSSDENFVHSEVNWVLNFSGPHALHGAYWHDAWGEPKSGGCVNLAPIDAKWVFDWTDPDVPEGWHGMRAVREFGQSTIVRIRR</sequence>
<dbReference type="AlphaFoldDB" id="A0A9X4AX79"/>
<feature type="region of interest" description="Disordered" evidence="8">
    <location>
        <begin position="35"/>
        <end position="64"/>
    </location>
</feature>
<dbReference type="GO" id="GO:0008360">
    <property type="term" value="P:regulation of cell shape"/>
    <property type="evidence" value="ECO:0007669"/>
    <property type="project" value="UniProtKB-UniRule"/>
</dbReference>
<reference evidence="11 12" key="1">
    <citation type="submission" date="2021-04" db="EMBL/GenBank/DDBJ databases">
        <title>Genome analysis of Polyangium sp.</title>
        <authorList>
            <person name="Li Y."/>
            <person name="Wang J."/>
        </authorList>
    </citation>
    <scope>NUCLEOTIDE SEQUENCE [LARGE SCALE GENOMIC DNA]</scope>
    <source>
        <strain evidence="11 12">SDU14</strain>
    </source>
</reference>
<evidence type="ECO:0000256" key="2">
    <source>
        <dbReference type="ARBA" id="ARBA00005992"/>
    </source>
</evidence>
<protein>
    <submittedName>
        <fullName evidence="11">L,D-transpeptidase</fullName>
    </submittedName>
</protein>
<evidence type="ECO:0000256" key="7">
    <source>
        <dbReference type="PROSITE-ProRule" id="PRU01373"/>
    </source>
</evidence>
<evidence type="ECO:0000256" key="8">
    <source>
        <dbReference type="SAM" id="MobiDB-lite"/>
    </source>
</evidence>
<dbReference type="PROSITE" id="PS51257">
    <property type="entry name" value="PROKAR_LIPOPROTEIN"/>
    <property type="match status" value="1"/>
</dbReference>
<dbReference type="InterPro" id="IPR005490">
    <property type="entry name" value="LD_TPept_cat_dom"/>
</dbReference>
<feature type="signal peptide" evidence="9">
    <location>
        <begin position="1"/>
        <end position="35"/>
    </location>
</feature>
<dbReference type="GO" id="GO:0071972">
    <property type="term" value="F:peptidoglycan L,D-transpeptidase activity"/>
    <property type="evidence" value="ECO:0007669"/>
    <property type="project" value="TreeGrafter"/>
</dbReference>
<accession>A0A9X4AX79</accession>
<keyword evidence="9" id="KW-0732">Signal</keyword>
<dbReference type="PANTHER" id="PTHR30582">
    <property type="entry name" value="L,D-TRANSPEPTIDASE"/>
    <property type="match status" value="1"/>
</dbReference>
<comment type="pathway">
    <text evidence="1 7">Cell wall biogenesis; peptidoglycan biosynthesis.</text>
</comment>
<dbReference type="InterPro" id="IPR038063">
    <property type="entry name" value="Transpep_catalytic_dom"/>
</dbReference>
<evidence type="ECO:0000256" key="1">
    <source>
        <dbReference type="ARBA" id="ARBA00004752"/>
    </source>
</evidence>